<keyword evidence="8" id="KW-1185">Reference proteome</keyword>
<evidence type="ECO:0000256" key="6">
    <source>
        <dbReference type="SAM" id="Phobius"/>
    </source>
</evidence>
<dbReference type="EMBL" id="CP009788">
    <property type="protein sequence ID" value="AJE02244.1"/>
    <property type="molecule type" value="Genomic_DNA"/>
</dbReference>
<evidence type="ECO:0000256" key="4">
    <source>
        <dbReference type="ARBA" id="ARBA00022989"/>
    </source>
</evidence>
<feature type="transmembrane region" description="Helical" evidence="6">
    <location>
        <begin position="211"/>
        <end position="231"/>
    </location>
</feature>
<sequence>MIEGIFVEGLIYGIMVLGVFISFRILDFPDLTVDGSFPLGAALMAQCILMGVNLWLALLIAFAGGVVAGVITSLIHNHLKVPNLLAGILTMTMLYSVNIRILGNRANVPLLNQETILSQVTTRLTGIVPDEYILLVFFVVVTLAIKVLLDLFFRTDLGMTIGAMGNNEQMVISQGVNPKTLKSIGLGLSNGLVALSGAFAAQYLGFADVGLGQGIIISGLASVMIGEFLIMKSNRIGVLTLCAVLGSICFYAVMYVGRYYGYVINMTPNDLNLIKGILIIVLLVLTQSRKLKKFALKAVVKND</sequence>
<dbReference type="RefSeq" id="WP_039739958.1">
    <property type="nucleotide sequence ID" value="NZ_CP009788.1"/>
</dbReference>
<dbReference type="Proteomes" id="UP000057609">
    <property type="component" value="Chromosome"/>
</dbReference>
<dbReference type="STRING" id="345632.GPICK_01615"/>
<comment type="subcellular location">
    <subcellularLocation>
        <location evidence="1">Cell membrane</location>
        <topology evidence="1">Multi-pass membrane protein</topology>
    </subcellularLocation>
</comment>
<feature type="transmembrane region" description="Helical" evidence="6">
    <location>
        <begin position="238"/>
        <end position="260"/>
    </location>
</feature>
<dbReference type="GO" id="GO:0005886">
    <property type="term" value="C:plasma membrane"/>
    <property type="evidence" value="ECO:0007669"/>
    <property type="project" value="UniProtKB-SubCell"/>
</dbReference>
<evidence type="ECO:0000256" key="3">
    <source>
        <dbReference type="ARBA" id="ARBA00022692"/>
    </source>
</evidence>
<evidence type="ECO:0000313" key="8">
    <source>
        <dbReference type="Proteomes" id="UP000057609"/>
    </source>
</evidence>
<reference evidence="7 8" key="1">
    <citation type="journal article" date="2015" name="Genome Announc.">
        <title>Complete Genome of Geobacter pickeringii G13T, a Metal-Reducing Isolate from Sedimentary Kaolin Deposits.</title>
        <authorList>
            <person name="Badalamenti J.P."/>
            <person name="Bond D.R."/>
        </authorList>
    </citation>
    <scope>NUCLEOTIDE SEQUENCE [LARGE SCALE GENOMIC DNA]</scope>
    <source>
        <strain evidence="7 8">G13</strain>
    </source>
</reference>
<name>A0A0B5BBA8_9BACT</name>
<dbReference type="OrthoDB" id="9778389at2"/>
<proteinExistence type="predicted"/>
<feature type="transmembrane region" description="Helical" evidence="6">
    <location>
        <begin position="132"/>
        <end position="153"/>
    </location>
</feature>
<dbReference type="Pfam" id="PF02653">
    <property type="entry name" value="BPD_transp_2"/>
    <property type="match status" value="1"/>
</dbReference>
<dbReference type="AlphaFoldDB" id="A0A0B5BBA8"/>
<evidence type="ECO:0000313" key="7">
    <source>
        <dbReference type="EMBL" id="AJE02244.1"/>
    </source>
</evidence>
<gene>
    <name evidence="7" type="ORF">GPICK_01615</name>
</gene>
<feature type="transmembrane region" description="Helical" evidence="6">
    <location>
        <begin position="184"/>
        <end position="205"/>
    </location>
</feature>
<dbReference type="CDD" id="cd06574">
    <property type="entry name" value="TM_PBP1_branched-chain-AA_like"/>
    <property type="match status" value="1"/>
</dbReference>
<accession>A0A0B5BBA8</accession>
<dbReference type="PANTHER" id="PTHR32196">
    <property type="entry name" value="ABC TRANSPORTER PERMEASE PROTEIN YPHD-RELATED-RELATED"/>
    <property type="match status" value="1"/>
</dbReference>
<evidence type="ECO:0000256" key="1">
    <source>
        <dbReference type="ARBA" id="ARBA00004651"/>
    </source>
</evidence>
<dbReference type="KEGG" id="gpi:GPICK_01615"/>
<keyword evidence="3 6" id="KW-0812">Transmembrane</keyword>
<dbReference type="GO" id="GO:0022857">
    <property type="term" value="F:transmembrane transporter activity"/>
    <property type="evidence" value="ECO:0007669"/>
    <property type="project" value="InterPro"/>
</dbReference>
<keyword evidence="5 6" id="KW-0472">Membrane</keyword>
<feature type="transmembrane region" description="Helical" evidence="6">
    <location>
        <begin position="83"/>
        <end position="102"/>
    </location>
</feature>
<feature type="transmembrane region" description="Helical" evidence="6">
    <location>
        <begin position="5"/>
        <end position="23"/>
    </location>
</feature>
<dbReference type="InterPro" id="IPR001851">
    <property type="entry name" value="ABC_transp_permease"/>
</dbReference>
<evidence type="ECO:0000256" key="5">
    <source>
        <dbReference type="ARBA" id="ARBA00023136"/>
    </source>
</evidence>
<feature type="transmembrane region" description="Helical" evidence="6">
    <location>
        <begin position="272"/>
        <end position="288"/>
    </location>
</feature>
<evidence type="ECO:0000256" key="2">
    <source>
        <dbReference type="ARBA" id="ARBA00022475"/>
    </source>
</evidence>
<keyword evidence="2" id="KW-1003">Cell membrane</keyword>
<feature type="transmembrane region" description="Helical" evidence="6">
    <location>
        <begin position="43"/>
        <end position="71"/>
    </location>
</feature>
<dbReference type="HOGENOM" id="CLU_067296_0_0_7"/>
<dbReference type="PANTHER" id="PTHR32196:SF69">
    <property type="entry name" value="BRANCHED-CHAIN AMINO ACID TRANSPORT SYSTEM, PERMEASE PROTEIN"/>
    <property type="match status" value="1"/>
</dbReference>
<organism evidence="7 8">
    <name type="scientific">Geobacter pickeringii</name>
    <dbReference type="NCBI Taxonomy" id="345632"/>
    <lineage>
        <taxon>Bacteria</taxon>
        <taxon>Pseudomonadati</taxon>
        <taxon>Thermodesulfobacteriota</taxon>
        <taxon>Desulfuromonadia</taxon>
        <taxon>Geobacterales</taxon>
        <taxon>Geobacteraceae</taxon>
        <taxon>Geobacter</taxon>
    </lineage>
</organism>
<keyword evidence="4 6" id="KW-1133">Transmembrane helix</keyword>
<protein>
    <submittedName>
        <fullName evidence="7">ABC transporter permease</fullName>
    </submittedName>
</protein>